<evidence type="ECO:0000313" key="8">
    <source>
        <dbReference type="EMBL" id="HDI83486.1"/>
    </source>
</evidence>
<dbReference type="AlphaFoldDB" id="A0A7C0VCL8"/>
<dbReference type="PROSITE" id="PS51918">
    <property type="entry name" value="RADICAL_SAM"/>
    <property type="match status" value="1"/>
</dbReference>
<evidence type="ECO:0000256" key="4">
    <source>
        <dbReference type="ARBA" id="ARBA00022723"/>
    </source>
</evidence>
<keyword evidence="4" id="KW-0479">Metal-binding</keyword>
<reference evidence="8" key="1">
    <citation type="journal article" date="2020" name="mSystems">
        <title>Genome- and Community-Level Interaction Insights into Carbon Utilization and Element Cycling Functions of Hydrothermarchaeota in Hydrothermal Sediment.</title>
        <authorList>
            <person name="Zhou Z."/>
            <person name="Liu Y."/>
            <person name="Xu W."/>
            <person name="Pan J."/>
            <person name="Luo Z.H."/>
            <person name="Li M."/>
        </authorList>
    </citation>
    <scope>NUCLEOTIDE SEQUENCE [LARGE SCALE GENOMIC DNA]</scope>
    <source>
        <strain evidence="8">HyVt-102</strain>
    </source>
</reference>
<dbReference type="InterPro" id="IPR007197">
    <property type="entry name" value="rSAM"/>
</dbReference>
<dbReference type="InterPro" id="IPR013785">
    <property type="entry name" value="Aldolase_TIM"/>
</dbReference>
<evidence type="ECO:0000256" key="6">
    <source>
        <dbReference type="ARBA" id="ARBA00023014"/>
    </source>
</evidence>
<protein>
    <submittedName>
        <fullName evidence="8">Radical SAM protein</fullName>
    </submittedName>
</protein>
<keyword evidence="3" id="KW-0949">S-adenosyl-L-methionine</keyword>
<evidence type="ECO:0000256" key="2">
    <source>
        <dbReference type="ARBA" id="ARBA00022485"/>
    </source>
</evidence>
<sequence>MGIVFGPVPSRRYGVSLGLDIVPLKTCTFSCVYCEVGRTTNMTIERHPFVLKEDLAGELKEVIQVKGVKPDYITFAGSGEPTLNSEIGRMIKHIKRTYPDYPVVVLTNGSLLWMKEVREELLDADIVEASLDTVVEEEYKKLNRPHRDILLSLYIAGLFEFRKVYKGRFIIEVLFAKGINDTEENISRLGDILKRLEPDSVHLNTVVRPPAEKGIEPVDEAFLGKVKERLGRNVEVSTVFHGTKTGFENIRDNILKALIIRPMSREDMQQGFNIGEEELDEYLKDLRKRGLIEEVEFGGKKYFQGIRYKGNIS</sequence>
<proteinExistence type="predicted"/>
<evidence type="ECO:0000256" key="3">
    <source>
        <dbReference type="ARBA" id="ARBA00022691"/>
    </source>
</evidence>
<dbReference type="PANTHER" id="PTHR43787:SF11">
    <property type="entry name" value="UPF0026 PROTEIN SLR1464"/>
    <property type="match status" value="1"/>
</dbReference>
<keyword evidence="2" id="KW-0004">4Fe-4S</keyword>
<dbReference type="Pfam" id="PF04055">
    <property type="entry name" value="Radical_SAM"/>
    <property type="match status" value="1"/>
</dbReference>
<dbReference type="GO" id="GO:0051539">
    <property type="term" value="F:4 iron, 4 sulfur cluster binding"/>
    <property type="evidence" value="ECO:0007669"/>
    <property type="project" value="UniProtKB-KW"/>
</dbReference>
<evidence type="ECO:0000259" key="7">
    <source>
        <dbReference type="PROSITE" id="PS51918"/>
    </source>
</evidence>
<dbReference type="PANTHER" id="PTHR43787">
    <property type="entry name" value="FEMO COFACTOR BIOSYNTHESIS PROTEIN NIFB-RELATED"/>
    <property type="match status" value="1"/>
</dbReference>
<dbReference type="Proteomes" id="UP000885847">
    <property type="component" value="Unassembled WGS sequence"/>
</dbReference>
<dbReference type="InterPro" id="IPR058240">
    <property type="entry name" value="rSAM_sf"/>
</dbReference>
<evidence type="ECO:0000256" key="5">
    <source>
        <dbReference type="ARBA" id="ARBA00023004"/>
    </source>
</evidence>
<feature type="domain" description="Radical SAM core" evidence="7">
    <location>
        <begin position="11"/>
        <end position="248"/>
    </location>
</feature>
<comment type="cofactor">
    <cofactor evidence="1">
        <name>[4Fe-4S] cluster</name>
        <dbReference type="ChEBI" id="CHEBI:49883"/>
    </cofactor>
</comment>
<name>A0A7C0VCL8_UNCW3</name>
<dbReference type="CDD" id="cd01335">
    <property type="entry name" value="Radical_SAM"/>
    <property type="match status" value="1"/>
</dbReference>
<dbReference type="GO" id="GO:0046872">
    <property type="term" value="F:metal ion binding"/>
    <property type="evidence" value="ECO:0007669"/>
    <property type="project" value="UniProtKB-KW"/>
</dbReference>
<keyword evidence="5" id="KW-0408">Iron</keyword>
<dbReference type="SUPFAM" id="SSF102114">
    <property type="entry name" value="Radical SAM enzymes"/>
    <property type="match status" value="1"/>
</dbReference>
<comment type="caution">
    <text evidence="8">The sequence shown here is derived from an EMBL/GenBank/DDBJ whole genome shotgun (WGS) entry which is preliminary data.</text>
</comment>
<organism evidence="8">
    <name type="scientific">candidate division WOR-3 bacterium</name>
    <dbReference type="NCBI Taxonomy" id="2052148"/>
    <lineage>
        <taxon>Bacteria</taxon>
        <taxon>Bacteria division WOR-3</taxon>
    </lineage>
</organism>
<keyword evidence="6" id="KW-0411">Iron-sulfur</keyword>
<dbReference type="SFLD" id="SFLDG01083">
    <property type="entry name" value="Uncharacterised_Radical_SAM_Su"/>
    <property type="match status" value="1"/>
</dbReference>
<gene>
    <name evidence="8" type="ORF">ENF18_06825</name>
</gene>
<dbReference type="InterPro" id="IPR040084">
    <property type="entry name" value="GTPase_Obg"/>
</dbReference>
<dbReference type="GO" id="GO:0003824">
    <property type="term" value="F:catalytic activity"/>
    <property type="evidence" value="ECO:0007669"/>
    <property type="project" value="InterPro"/>
</dbReference>
<dbReference type="EMBL" id="DQWE01000323">
    <property type="protein sequence ID" value="HDI83486.1"/>
    <property type="molecule type" value="Genomic_DNA"/>
</dbReference>
<dbReference type="Gene3D" id="3.20.20.70">
    <property type="entry name" value="Aldolase class I"/>
    <property type="match status" value="1"/>
</dbReference>
<dbReference type="SFLD" id="SFLDS00029">
    <property type="entry name" value="Radical_SAM"/>
    <property type="match status" value="1"/>
</dbReference>
<accession>A0A7C0VCL8</accession>
<evidence type="ECO:0000256" key="1">
    <source>
        <dbReference type="ARBA" id="ARBA00001966"/>
    </source>
</evidence>